<organism evidence="4 5">
    <name type="scientific">Alteriqipengyuania halimionae</name>
    <dbReference type="NCBI Taxonomy" id="1926630"/>
    <lineage>
        <taxon>Bacteria</taxon>
        <taxon>Pseudomonadati</taxon>
        <taxon>Pseudomonadota</taxon>
        <taxon>Alphaproteobacteria</taxon>
        <taxon>Sphingomonadales</taxon>
        <taxon>Erythrobacteraceae</taxon>
        <taxon>Alteriqipengyuania</taxon>
    </lineage>
</organism>
<dbReference type="SUPFAM" id="SSF56925">
    <property type="entry name" value="OMPA-like"/>
    <property type="match status" value="1"/>
</dbReference>
<comment type="caution">
    <text evidence="4">The sequence shown here is derived from an EMBL/GenBank/DDBJ whole genome shotgun (WGS) entry which is preliminary data.</text>
</comment>
<dbReference type="OrthoDB" id="8222426at2"/>
<feature type="domain" description="Outer membrane protein beta-barrel" evidence="3">
    <location>
        <begin position="8"/>
        <end position="195"/>
    </location>
</feature>
<dbReference type="InterPro" id="IPR011250">
    <property type="entry name" value="OMP/PagP_B-barrel"/>
</dbReference>
<dbReference type="Gene3D" id="2.40.160.20">
    <property type="match status" value="1"/>
</dbReference>
<evidence type="ECO:0000259" key="3">
    <source>
        <dbReference type="Pfam" id="PF13505"/>
    </source>
</evidence>
<dbReference type="Pfam" id="PF13505">
    <property type="entry name" value="OMP_b-brl"/>
    <property type="match status" value="1"/>
</dbReference>
<gene>
    <name evidence="4" type="ORF">GRI68_08180</name>
</gene>
<reference evidence="4 5" key="1">
    <citation type="submission" date="2019-12" db="EMBL/GenBank/DDBJ databases">
        <title>Genomic-based taxomic classification of the family Erythrobacteraceae.</title>
        <authorList>
            <person name="Xu L."/>
        </authorList>
    </citation>
    <scope>NUCLEOTIDE SEQUENCE [LARGE SCALE GENOMIC DNA]</scope>
    <source>
        <strain evidence="4 5">LMG 29519</strain>
    </source>
</reference>
<dbReference type="InterPro" id="IPR027385">
    <property type="entry name" value="Beta-barrel_OMP"/>
</dbReference>
<evidence type="ECO:0000313" key="4">
    <source>
        <dbReference type="EMBL" id="MXP10155.1"/>
    </source>
</evidence>
<proteinExistence type="predicted"/>
<dbReference type="Proteomes" id="UP000429229">
    <property type="component" value="Unassembled WGS sequence"/>
</dbReference>
<dbReference type="AlphaFoldDB" id="A0A6I4U5I4"/>
<dbReference type="RefSeq" id="WP_160616790.1">
    <property type="nucleotide sequence ID" value="NZ_WTYR01000001.1"/>
</dbReference>
<evidence type="ECO:0000313" key="5">
    <source>
        <dbReference type="Proteomes" id="UP000429229"/>
    </source>
</evidence>
<sequence>MKTIIATTALAIAMMATPALAQDADAASDAGGFKLGAIVGVDSATIDDGITSGSEEGVIYGITAGYDAVLGGVVIGAEAELAGSSTDVVEDGLFVAGDTAAISAGRDIYAGVRLGATVGKGILYIKGGYTNAAITVDYDDGAGSAFRATDNMDGFRLGAGAEFPIGKSLAIRAEYRFSDYGEYRVNGAGTGVDVRRQQGVITLLAKF</sequence>
<evidence type="ECO:0000256" key="2">
    <source>
        <dbReference type="SAM" id="SignalP"/>
    </source>
</evidence>
<feature type="chain" id="PRO_5026027937" evidence="2">
    <location>
        <begin position="22"/>
        <end position="207"/>
    </location>
</feature>
<keyword evidence="5" id="KW-1185">Reference proteome</keyword>
<feature type="signal peptide" evidence="2">
    <location>
        <begin position="1"/>
        <end position="21"/>
    </location>
</feature>
<keyword evidence="1 2" id="KW-0732">Signal</keyword>
<evidence type="ECO:0000256" key="1">
    <source>
        <dbReference type="ARBA" id="ARBA00022729"/>
    </source>
</evidence>
<dbReference type="EMBL" id="WTYR01000001">
    <property type="protein sequence ID" value="MXP10155.1"/>
    <property type="molecule type" value="Genomic_DNA"/>
</dbReference>
<protein>
    <submittedName>
        <fullName evidence="4">Outer membrane beta-barrel protein</fullName>
    </submittedName>
</protein>
<name>A0A6I4U5I4_9SPHN</name>
<accession>A0A6I4U5I4</accession>